<accession>A0A6M0LEU4</accession>
<dbReference type="Proteomes" id="UP000473091">
    <property type="component" value="Unassembled WGS sequence"/>
</dbReference>
<gene>
    <name evidence="1" type="ORF">F0Q01_00920</name>
</gene>
<organism evidence="1 2">
    <name type="scientific">Pseudobutyrivibrio xylanivorans</name>
    <dbReference type="NCBI Taxonomy" id="185007"/>
    <lineage>
        <taxon>Bacteria</taxon>
        <taxon>Bacillati</taxon>
        <taxon>Bacillota</taxon>
        <taxon>Clostridia</taxon>
        <taxon>Lachnospirales</taxon>
        <taxon>Lachnospiraceae</taxon>
        <taxon>Pseudobutyrivibrio</taxon>
    </lineage>
</organism>
<reference evidence="1 2" key="1">
    <citation type="submission" date="2019-09" db="EMBL/GenBank/DDBJ databases">
        <authorList>
            <person name="Pidcock S.E."/>
            <person name="Huws S.A."/>
        </authorList>
    </citation>
    <scope>NUCLEOTIDE SEQUENCE [LARGE SCALE GENOMIC DNA]</scope>
    <source>
        <strain evidence="1 2">MZ8</strain>
    </source>
</reference>
<evidence type="ECO:0000313" key="2">
    <source>
        <dbReference type="Proteomes" id="UP000473091"/>
    </source>
</evidence>
<protein>
    <submittedName>
        <fullName evidence="1">Uncharacterized protein</fullName>
    </submittedName>
</protein>
<sequence length="199" mass="23250">MKKPDERAYIAHERYNNNESVGDIAYDLNVSETSIYNMIHRVDEYEEWDSIPQITNITEIMLPSGFIKNLSYSKKNGCSVKERLLFHCILNIYVRRINALAIMKRFGIETSEFEGQIMSNNGHDVEINLYGWEAGTLSRSPQKIVDCVREMNIIRFDTVENIIKKYKAVEKCIYKHKILSVKLSEELKKDIDNLLFEES</sequence>
<reference evidence="1 2" key="2">
    <citation type="submission" date="2020-03" db="EMBL/GenBank/DDBJ databases">
        <title>Investigating the evolutionary divergence of the Butyrivibrio group.</title>
        <authorList>
            <person name="Skvortsov T."/>
            <person name="Santos F.G."/>
            <person name="Ting K.S."/>
            <person name="Creevey C.J."/>
        </authorList>
    </citation>
    <scope>NUCLEOTIDE SEQUENCE [LARGE SCALE GENOMIC DNA]</scope>
    <source>
        <strain evidence="1 2">MZ8</strain>
    </source>
</reference>
<name>A0A6M0LEU4_PSEXY</name>
<evidence type="ECO:0000313" key="1">
    <source>
        <dbReference type="EMBL" id="NEX00443.1"/>
    </source>
</evidence>
<dbReference type="EMBL" id="VTVE01000001">
    <property type="protein sequence ID" value="NEX00443.1"/>
    <property type="molecule type" value="Genomic_DNA"/>
</dbReference>
<comment type="caution">
    <text evidence="1">The sequence shown here is derived from an EMBL/GenBank/DDBJ whole genome shotgun (WGS) entry which is preliminary data.</text>
</comment>
<dbReference type="AlphaFoldDB" id="A0A6M0LEU4"/>
<proteinExistence type="predicted"/>
<dbReference type="RefSeq" id="WP_090485202.1">
    <property type="nucleotide sequence ID" value="NZ_VTVE01000001.1"/>
</dbReference>